<accession>A0ACC3AM52</accession>
<proteinExistence type="predicted"/>
<evidence type="ECO:0000313" key="2">
    <source>
        <dbReference type="Proteomes" id="UP001177260"/>
    </source>
</evidence>
<protein>
    <submittedName>
        <fullName evidence="1">Uncharacterized protein</fullName>
    </submittedName>
</protein>
<evidence type="ECO:0000313" key="1">
    <source>
        <dbReference type="EMBL" id="KAK1138556.1"/>
    </source>
</evidence>
<reference evidence="1 2" key="1">
    <citation type="journal article" date="2023" name="ACS Omega">
        <title>Identification of the Neoaspergillic Acid Biosynthesis Gene Cluster by Establishing an In Vitro CRISPR-Ribonucleoprotein Genetic System in Aspergillus melleus.</title>
        <authorList>
            <person name="Yuan B."/>
            <person name="Grau M.F."/>
            <person name="Murata R.M."/>
            <person name="Torok T."/>
            <person name="Venkateswaran K."/>
            <person name="Stajich J.E."/>
            <person name="Wang C.C.C."/>
        </authorList>
    </citation>
    <scope>NUCLEOTIDE SEQUENCE [LARGE SCALE GENOMIC DNA]</scope>
    <source>
        <strain evidence="1 2">IMV 1140</strain>
    </source>
</reference>
<sequence length="258" mass="28099">MDDHVGAISQLLFVNDGEKLLSGSADRTIRVRDRVTREETGATEIAYLVTKVITLKASPISMTLAPEDANVVVVSTIDRCVQHYDIVTGRLLQSFRPADSDSSDTVVMGSLTVAEEVLGQSPRLLIGVSGTDKSIRVYDIERAALLTGEFGHTEGVSDVCLLERESCSHEQPVVRTIISSGIDGIVMIWNVSVQPLQSQERTDEDTAPKELSASNPPLRKLFARTLSAAVPETVKTFARSFIWEALSLIANNSALRFI</sequence>
<keyword evidence="2" id="KW-1185">Reference proteome</keyword>
<dbReference type="Proteomes" id="UP001177260">
    <property type="component" value="Unassembled WGS sequence"/>
</dbReference>
<dbReference type="EMBL" id="JAOPJF010000142">
    <property type="protein sequence ID" value="KAK1138556.1"/>
    <property type="molecule type" value="Genomic_DNA"/>
</dbReference>
<comment type="caution">
    <text evidence="1">The sequence shown here is derived from an EMBL/GenBank/DDBJ whole genome shotgun (WGS) entry which is preliminary data.</text>
</comment>
<name>A0ACC3AM52_9EURO</name>
<organism evidence="1 2">
    <name type="scientific">Aspergillus melleus</name>
    <dbReference type="NCBI Taxonomy" id="138277"/>
    <lineage>
        <taxon>Eukaryota</taxon>
        <taxon>Fungi</taxon>
        <taxon>Dikarya</taxon>
        <taxon>Ascomycota</taxon>
        <taxon>Pezizomycotina</taxon>
        <taxon>Eurotiomycetes</taxon>
        <taxon>Eurotiomycetidae</taxon>
        <taxon>Eurotiales</taxon>
        <taxon>Aspergillaceae</taxon>
        <taxon>Aspergillus</taxon>
        <taxon>Aspergillus subgen. Circumdati</taxon>
    </lineage>
</organism>
<gene>
    <name evidence="1" type="ORF">N8T08_002412</name>
</gene>